<dbReference type="PANTHER" id="PTHR37310">
    <property type="entry name" value="CYTOPLASMIC PROTEIN-RELATED"/>
    <property type="match status" value="1"/>
</dbReference>
<keyword evidence="2" id="KW-1185">Reference proteome</keyword>
<dbReference type="Proteomes" id="UP001599756">
    <property type="component" value="Unassembled WGS sequence"/>
</dbReference>
<name>A0ABW6GZ79_9ACTN</name>
<sequence>MTTTSTTTSQQELIQFLEDRFACAQACTDCARACALRASLVDPGSGDEQELLRRKGIMCAEVCDATCRVLSEQNRQDEDGIRVQLEWCRTVCLESAHVFDRLPGAEQTAEACRACARACGDFMATLA</sequence>
<accession>A0ABW6GZ79</accession>
<gene>
    <name evidence="1" type="ORF">ACFW88_02195</name>
</gene>
<evidence type="ECO:0000313" key="1">
    <source>
        <dbReference type="EMBL" id="MFE1749360.1"/>
    </source>
</evidence>
<dbReference type="Pfam" id="PF03860">
    <property type="entry name" value="Csp"/>
    <property type="match status" value="1"/>
</dbReference>
<reference evidence="1 2" key="1">
    <citation type="submission" date="2024-09" db="EMBL/GenBank/DDBJ databases">
        <title>The Natural Products Discovery Center: Release of the First 8490 Sequenced Strains for Exploring Actinobacteria Biosynthetic Diversity.</title>
        <authorList>
            <person name="Kalkreuter E."/>
            <person name="Kautsar S.A."/>
            <person name="Yang D."/>
            <person name="Bader C.D."/>
            <person name="Teijaro C.N."/>
            <person name="Fluegel L."/>
            <person name="Davis C.M."/>
            <person name="Simpson J.R."/>
            <person name="Lauterbach L."/>
            <person name="Steele A.D."/>
            <person name="Gui C."/>
            <person name="Meng S."/>
            <person name="Li G."/>
            <person name="Viehrig K."/>
            <person name="Ye F."/>
            <person name="Su P."/>
            <person name="Kiefer A.F."/>
            <person name="Nichols A."/>
            <person name="Cepeda A.J."/>
            <person name="Yan W."/>
            <person name="Fan B."/>
            <person name="Jiang Y."/>
            <person name="Adhikari A."/>
            <person name="Zheng C.-J."/>
            <person name="Schuster L."/>
            <person name="Cowan T.M."/>
            <person name="Smanski M.J."/>
            <person name="Chevrette M.G."/>
            <person name="De Carvalho L.P.S."/>
            <person name="Shen B."/>
        </authorList>
    </citation>
    <scope>NUCLEOTIDE SEQUENCE [LARGE SCALE GENOMIC DNA]</scope>
    <source>
        <strain evidence="1 2">NPDC059500</strain>
    </source>
</reference>
<protein>
    <submittedName>
        <fullName evidence="1">Ferredoxin</fullName>
    </submittedName>
</protein>
<dbReference type="PANTHER" id="PTHR37310:SF1">
    <property type="entry name" value="CYTOPLASMIC PROTEIN"/>
    <property type="match status" value="1"/>
</dbReference>
<proteinExistence type="predicted"/>
<dbReference type="RefSeq" id="WP_381799054.1">
    <property type="nucleotide sequence ID" value="NZ_JBHYTS010000002.1"/>
</dbReference>
<dbReference type="Gene3D" id="1.20.1270.360">
    <property type="match status" value="1"/>
</dbReference>
<dbReference type="InterPro" id="IPR005560">
    <property type="entry name" value="Csp_YhjQ"/>
</dbReference>
<comment type="caution">
    <text evidence="1">The sequence shown here is derived from an EMBL/GenBank/DDBJ whole genome shotgun (WGS) entry which is preliminary data.</text>
</comment>
<organism evidence="1 2">
    <name type="scientific">Streptomyces anandii</name>
    <dbReference type="NCBI Taxonomy" id="285454"/>
    <lineage>
        <taxon>Bacteria</taxon>
        <taxon>Bacillati</taxon>
        <taxon>Actinomycetota</taxon>
        <taxon>Actinomycetes</taxon>
        <taxon>Kitasatosporales</taxon>
        <taxon>Streptomycetaceae</taxon>
        <taxon>Streptomyces</taxon>
    </lineage>
</organism>
<dbReference type="EMBL" id="JBHYTS010000002">
    <property type="protein sequence ID" value="MFE1749360.1"/>
    <property type="molecule type" value="Genomic_DNA"/>
</dbReference>
<evidence type="ECO:0000313" key="2">
    <source>
        <dbReference type="Proteomes" id="UP001599756"/>
    </source>
</evidence>